<evidence type="ECO:0000313" key="7">
    <source>
        <dbReference type="EMBL" id="GIE13489.1"/>
    </source>
</evidence>
<dbReference type="InterPro" id="IPR020846">
    <property type="entry name" value="MFS_dom"/>
</dbReference>
<dbReference type="InterPro" id="IPR005829">
    <property type="entry name" value="Sugar_transporter_CS"/>
</dbReference>
<comment type="caution">
    <text evidence="7">The sequence shown here is derived from an EMBL/GenBank/DDBJ whole genome shotgun (WGS) entry which is preliminary data.</text>
</comment>
<dbReference type="PROSITE" id="PS00216">
    <property type="entry name" value="SUGAR_TRANSPORT_1"/>
    <property type="match status" value="1"/>
</dbReference>
<keyword evidence="8" id="KW-1185">Reference proteome</keyword>
<evidence type="ECO:0000256" key="4">
    <source>
        <dbReference type="ARBA" id="ARBA00023136"/>
    </source>
</evidence>
<comment type="subcellular location">
    <subcellularLocation>
        <location evidence="1">Cell membrane</location>
        <topology evidence="1">Multi-pass membrane protein</topology>
    </subcellularLocation>
</comment>
<dbReference type="Proteomes" id="UP000598174">
    <property type="component" value="Unassembled WGS sequence"/>
</dbReference>
<feature type="transmembrane region" description="Helical" evidence="5">
    <location>
        <begin position="88"/>
        <end position="108"/>
    </location>
</feature>
<evidence type="ECO:0000259" key="6">
    <source>
        <dbReference type="PROSITE" id="PS50850"/>
    </source>
</evidence>
<dbReference type="AlphaFoldDB" id="A0A919MG53"/>
<sequence>MSASEPGLSGRPDRRWLFTFCLAWAGTATALFGPIQILLPNQLEHLAPGDKERALAWVLGAGALLSMIVNPVVGALSDRTVSRSGPRVPWIAGGSLLGLAGLVVLGFARDVVQVAVLWCAVQAALNASWSALSALVPDRIPDRRRGAVAGYVGLSQVVGIAFAALLATVFPGVSGYLACAASLAVLILPLLFAEQRLTRGLGAARRGSDLRTFVAGFWIDPRRFPDFFWAWSTRFLINLSNALALTYTLYFLRDKLHVADAEEGVLLLGGVNLAAIVLSVVLAGYASDRLGRRKVFVIASSLVMAAASAVIAARPSWPVVVACAFVLGIGFGIYTAVDFALITQVLPASDSRAQNMGTLNIANSLPQVLAPAIAAPIVTAGSGYQMLYALSGLVAVGGAILVGRITSVR</sequence>
<reference evidence="7" key="1">
    <citation type="submission" date="2021-01" db="EMBL/GenBank/DDBJ databases">
        <title>Whole genome shotgun sequence of Actinoplanes ferrugineus NBRC 15555.</title>
        <authorList>
            <person name="Komaki H."/>
            <person name="Tamura T."/>
        </authorList>
    </citation>
    <scope>NUCLEOTIDE SEQUENCE</scope>
    <source>
        <strain evidence="7">NBRC 15555</strain>
    </source>
</reference>
<dbReference type="GO" id="GO:0022857">
    <property type="term" value="F:transmembrane transporter activity"/>
    <property type="evidence" value="ECO:0007669"/>
    <property type="project" value="InterPro"/>
</dbReference>
<organism evidence="7 8">
    <name type="scientific">Paractinoplanes ferrugineus</name>
    <dbReference type="NCBI Taxonomy" id="113564"/>
    <lineage>
        <taxon>Bacteria</taxon>
        <taxon>Bacillati</taxon>
        <taxon>Actinomycetota</taxon>
        <taxon>Actinomycetes</taxon>
        <taxon>Micromonosporales</taxon>
        <taxon>Micromonosporaceae</taxon>
        <taxon>Paractinoplanes</taxon>
    </lineage>
</organism>
<proteinExistence type="predicted"/>
<feature type="transmembrane region" description="Helical" evidence="5">
    <location>
        <begin position="319"/>
        <end position="341"/>
    </location>
</feature>
<feature type="transmembrane region" description="Helical" evidence="5">
    <location>
        <begin position="114"/>
        <end position="136"/>
    </location>
</feature>
<dbReference type="EMBL" id="BOMM01000049">
    <property type="protein sequence ID" value="GIE13489.1"/>
    <property type="molecule type" value="Genomic_DNA"/>
</dbReference>
<keyword evidence="4 5" id="KW-0472">Membrane</keyword>
<accession>A0A919MG53</accession>
<evidence type="ECO:0000256" key="1">
    <source>
        <dbReference type="ARBA" id="ARBA00004651"/>
    </source>
</evidence>
<evidence type="ECO:0000256" key="3">
    <source>
        <dbReference type="ARBA" id="ARBA00022989"/>
    </source>
</evidence>
<feature type="transmembrane region" description="Helical" evidence="5">
    <location>
        <begin position="173"/>
        <end position="192"/>
    </location>
</feature>
<dbReference type="SUPFAM" id="SSF103473">
    <property type="entry name" value="MFS general substrate transporter"/>
    <property type="match status" value="1"/>
</dbReference>
<feature type="transmembrane region" description="Helical" evidence="5">
    <location>
        <begin position="228"/>
        <end position="252"/>
    </location>
</feature>
<feature type="transmembrane region" description="Helical" evidence="5">
    <location>
        <begin position="386"/>
        <end position="406"/>
    </location>
</feature>
<dbReference type="GO" id="GO:0005886">
    <property type="term" value="C:plasma membrane"/>
    <property type="evidence" value="ECO:0007669"/>
    <property type="project" value="UniProtKB-SubCell"/>
</dbReference>
<keyword evidence="3 5" id="KW-1133">Transmembrane helix</keyword>
<dbReference type="InterPro" id="IPR036259">
    <property type="entry name" value="MFS_trans_sf"/>
</dbReference>
<name>A0A919MG53_9ACTN</name>
<feature type="transmembrane region" description="Helical" evidence="5">
    <location>
        <begin position="295"/>
        <end position="313"/>
    </location>
</feature>
<feature type="transmembrane region" description="Helical" evidence="5">
    <location>
        <begin position="54"/>
        <end position="76"/>
    </location>
</feature>
<feature type="transmembrane region" description="Helical" evidence="5">
    <location>
        <begin position="361"/>
        <end position="380"/>
    </location>
</feature>
<dbReference type="InterPro" id="IPR011701">
    <property type="entry name" value="MFS"/>
</dbReference>
<protein>
    <submittedName>
        <fullName evidence="7">MFS transporter</fullName>
    </submittedName>
</protein>
<feature type="transmembrane region" description="Helical" evidence="5">
    <location>
        <begin position="264"/>
        <end position="283"/>
    </location>
</feature>
<gene>
    <name evidence="7" type="ORF">Afe05nite_53290</name>
</gene>
<dbReference type="PANTHER" id="PTHR23528">
    <property type="match status" value="1"/>
</dbReference>
<feature type="transmembrane region" description="Helical" evidence="5">
    <location>
        <begin position="148"/>
        <end position="167"/>
    </location>
</feature>
<dbReference type="PROSITE" id="PS50850">
    <property type="entry name" value="MFS"/>
    <property type="match status" value="1"/>
</dbReference>
<dbReference type="Gene3D" id="1.20.1250.20">
    <property type="entry name" value="MFS general substrate transporter like domains"/>
    <property type="match status" value="2"/>
</dbReference>
<dbReference type="PANTHER" id="PTHR23528:SF1">
    <property type="entry name" value="MAJOR FACILITATOR SUPERFAMILY (MFS) PROFILE DOMAIN-CONTAINING PROTEIN"/>
    <property type="match status" value="1"/>
</dbReference>
<evidence type="ECO:0000256" key="5">
    <source>
        <dbReference type="SAM" id="Phobius"/>
    </source>
</evidence>
<evidence type="ECO:0000313" key="8">
    <source>
        <dbReference type="Proteomes" id="UP000598174"/>
    </source>
</evidence>
<feature type="domain" description="Major facilitator superfamily (MFS) profile" evidence="6">
    <location>
        <begin position="226"/>
        <end position="409"/>
    </location>
</feature>
<feature type="transmembrane region" description="Helical" evidence="5">
    <location>
        <begin position="16"/>
        <end position="39"/>
    </location>
</feature>
<evidence type="ECO:0000256" key="2">
    <source>
        <dbReference type="ARBA" id="ARBA00022692"/>
    </source>
</evidence>
<keyword evidence="2 5" id="KW-0812">Transmembrane</keyword>
<dbReference type="Pfam" id="PF07690">
    <property type="entry name" value="MFS_1"/>
    <property type="match status" value="1"/>
</dbReference>